<evidence type="ECO:0000256" key="9">
    <source>
        <dbReference type="PIRNR" id="PIRNR004862"/>
    </source>
</evidence>
<keyword evidence="8 9" id="KW-0975">Bacterial flagellum</keyword>
<evidence type="ECO:0000256" key="2">
    <source>
        <dbReference type="ARBA" id="ARBA00004651"/>
    </source>
</evidence>
<dbReference type="InterPro" id="IPR043427">
    <property type="entry name" value="YscJ/FliF"/>
</dbReference>
<comment type="function">
    <text evidence="9">The M ring may be actively involved in energy transduction.</text>
</comment>
<comment type="similarity">
    <text evidence="3 9">Belongs to the FliF family.</text>
</comment>
<dbReference type="Pfam" id="PF08345">
    <property type="entry name" value="YscJ_FliF_C"/>
    <property type="match status" value="1"/>
</dbReference>
<feature type="region of interest" description="Disordered" evidence="10">
    <location>
        <begin position="270"/>
        <end position="330"/>
    </location>
</feature>
<evidence type="ECO:0000256" key="6">
    <source>
        <dbReference type="ARBA" id="ARBA00022989"/>
    </source>
</evidence>
<dbReference type="PANTHER" id="PTHR30046">
    <property type="entry name" value="FLAGELLAR M-RING PROTEIN"/>
    <property type="match status" value="1"/>
</dbReference>
<keyword evidence="4" id="KW-1003">Cell membrane</keyword>
<accession>A0A2A7URN8</accession>
<dbReference type="EMBL" id="PDEA01000001">
    <property type="protein sequence ID" value="PEH87914.1"/>
    <property type="molecule type" value="Genomic_DNA"/>
</dbReference>
<dbReference type="InterPro" id="IPR013556">
    <property type="entry name" value="Flag_M-ring_C"/>
</dbReference>
<organism evidence="14 15">
    <name type="scientific">Comamonas terrigena</name>
    <dbReference type="NCBI Taxonomy" id="32013"/>
    <lineage>
        <taxon>Bacteria</taxon>
        <taxon>Pseudomonadati</taxon>
        <taxon>Pseudomonadota</taxon>
        <taxon>Betaproteobacteria</taxon>
        <taxon>Burkholderiales</taxon>
        <taxon>Comamonadaceae</taxon>
        <taxon>Comamonas</taxon>
    </lineage>
</organism>
<evidence type="ECO:0000256" key="11">
    <source>
        <dbReference type="SAM" id="Phobius"/>
    </source>
</evidence>
<keyword evidence="7 11" id="KW-0472">Membrane</keyword>
<evidence type="ECO:0000259" key="13">
    <source>
        <dbReference type="Pfam" id="PF08345"/>
    </source>
</evidence>
<evidence type="ECO:0000256" key="1">
    <source>
        <dbReference type="ARBA" id="ARBA00004117"/>
    </source>
</evidence>
<evidence type="ECO:0000256" key="10">
    <source>
        <dbReference type="SAM" id="MobiDB-lite"/>
    </source>
</evidence>
<dbReference type="PANTHER" id="PTHR30046:SF0">
    <property type="entry name" value="FLAGELLAR M-RING PROTEIN"/>
    <property type="match status" value="1"/>
</dbReference>
<keyword evidence="14" id="KW-0966">Cell projection</keyword>
<name>A0A2A7URN8_COMTR</name>
<dbReference type="Gene3D" id="3.30.300.30">
    <property type="match status" value="1"/>
</dbReference>
<protein>
    <recommendedName>
        <fullName evidence="9">Flagellar M-ring protein</fullName>
    </recommendedName>
</protein>
<evidence type="ECO:0000256" key="8">
    <source>
        <dbReference type="ARBA" id="ARBA00023143"/>
    </source>
</evidence>
<sequence length="553" mass="58877">MPAAQSVLSFSSSPGMARVAVPLVLAAALVTALVVLVLWQSSGNYRPLFGARENVVTSDVVAALEADGLKYRLHPDSGQVLVAESDLGRARMLLAAKGVAAKLPEGLELMDRNDPLGVSQFVQDVRFRRGLEGELARSITTLDAVAAARVHLSIARSSSFVVNTGDKSSASVVLQMQPGQQLKQEQIAAIIHMVSSSVAGLDPQRVALTDQAGNFLSARVDLSEGFDPLAQEGQAGKLSAELRQNAQELLTAAVGAGHFRVTVTADLSQDRTEESYEQYNGDPRVLSEATREENDRSGGVALGVPGSLSNRPVNVPSEPESKDGKDANNSNFRAAVSRNYAYDRSVVQVKRGKGRINKLHVAVILDDTVAPKGSTAWSPEALQRVEKLLRVGMGVDSVRGDQIAVSSMPFTVPPPVPQWWEEPANWYGAVVMVLWTIAGGVVLVLLVRLVNAVLRHLREGAKTAAAVAQAAPALAGGGETDLALLQAPDSARVSTTDMSMVPLLENVDLPPPGSEVDVMVEHLRTLAAKEPERVAEVVKQWVQKHGQPVGSER</sequence>
<proteinExistence type="inferred from homology"/>
<dbReference type="PRINTS" id="PR01009">
    <property type="entry name" value="FLGMRINGFLIF"/>
</dbReference>
<comment type="caution">
    <text evidence="14">The sequence shown here is derived from an EMBL/GenBank/DDBJ whole genome shotgun (WGS) entry which is preliminary data.</text>
</comment>
<dbReference type="RefSeq" id="WP_066541941.1">
    <property type="nucleotide sequence ID" value="NZ_UIGV01000003.1"/>
</dbReference>
<dbReference type="GO" id="GO:0009431">
    <property type="term" value="C:bacterial-type flagellum basal body, MS ring"/>
    <property type="evidence" value="ECO:0007669"/>
    <property type="project" value="InterPro"/>
</dbReference>
<feature type="domain" description="Flagellar M-ring C-terminal" evidence="13">
    <location>
        <begin position="250"/>
        <end position="410"/>
    </location>
</feature>
<keyword evidence="5 11" id="KW-0812">Transmembrane</keyword>
<dbReference type="PIRSF" id="PIRSF004862">
    <property type="entry name" value="FliF"/>
    <property type="match status" value="1"/>
</dbReference>
<dbReference type="GO" id="GO:0005886">
    <property type="term" value="C:plasma membrane"/>
    <property type="evidence" value="ECO:0007669"/>
    <property type="project" value="UniProtKB-SubCell"/>
</dbReference>
<dbReference type="NCBIfam" id="TIGR00206">
    <property type="entry name" value="fliF"/>
    <property type="match status" value="1"/>
</dbReference>
<keyword evidence="15" id="KW-1185">Reference proteome</keyword>
<evidence type="ECO:0000256" key="3">
    <source>
        <dbReference type="ARBA" id="ARBA00007971"/>
    </source>
</evidence>
<dbReference type="OrthoDB" id="8554211at2"/>
<dbReference type="GO" id="GO:0003774">
    <property type="term" value="F:cytoskeletal motor activity"/>
    <property type="evidence" value="ECO:0007669"/>
    <property type="project" value="InterPro"/>
</dbReference>
<dbReference type="Pfam" id="PF01514">
    <property type="entry name" value="YscJ_FliF"/>
    <property type="match status" value="1"/>
</dbReference>
<evidence type="ECO:0000313" key="15">
    <source>
        <dbReference type="Proteomes" id="UP000220246"/>
    </source>
</evidence>
<dbReference type="InterPro" id="IPR045851">
    <property type="entry name" value="AMP-bd_C_sf"/>
</dbReference>
<reference evidence="15" key="1">
    <citation type="submission" date="2017-09" db="EMBL/GenBank/DDBJ databases">
        <title>FDA dAtabase for Regulatory Grade micrObial Sequences (FDA-ARGOS): Supporting development and validation of Infectious Disease Dx tests.</title>
        <authorList>
            <person name="Minogue T."/>
            <person name="Wolcott M."/>
            <person name="Wasieloski L."/>
            <person name="Aguilar W."/>
            <person name="Moore D."/>
            <person name="Tallon L."/>
            <person name="Sadzewicz L."/>
            <person name="Ott S."/>
            <person name="Zhao X."/>
            <person name="Nagaraj S."/>
            <person name="Vavikolanu K."/>
            <person name="Aluvathingal J."/>
            <person name="Nadendla S."/>
            <person name="Sichtig H."/>
        </authorList>
    </citation>
    <scope>NUCLEOTIDE SEQUENCE [LARGE SCALE GENOMIC DNA]</scope>
    <source>
        <strain evidence="15">FDAARGOS_394</strain>
    </source>
</reference>
<evidence type="ECO:0000313" key="14">
    <source>
        <dbReference type="EMBL" id="PEH87914.1"/>
    </source>
</evidence>
<feature type="transmembrane region" description="Helical" evidence="11">
    <location>
        <begin position="20"/>
        <end position="39"/>
    </location>
</feature>
<keyword evidence="6 11" id="KW-1133">Transmembrane helix</keyword>
<gene>
    <name evidence="14" type="ORF">CRM82_04130</name>
</gene>
<evidence type="ECO:0000259" key="12">
    <source>
        <dbReference type="Pfam" id="PF01514"/>
    </source>
</evidence>
<feature type="domain" description="Flagellar M-ring N-terminal" evidence="12">
    <location>
        <begin position="42"/>
        <end position="217"/>
    </location>
</feature>
<keyword evidence="14" id="KW-0969">Cilium</keyword>
<evidence type="ECO:0000256" key="4">
    <source>
        <dbReference type="ARBA" id="ARBA00022475"/>
    </source>
</evidence>
<dbReference type="InterPro" id="IPR000067">
    <property type="entry name" value="FlgMring_FliF"/>
</dbReference>
<dbReference type="STRING" id="1219032.GCA_001515545_04120"/>
<feature type="transmembrane region" description="Helical" evidence="11">
    <location>
        <begin position="426"/>
        <end position="450"/>
    </location>
</feature>
<dbReference type="InterPro" id="IPR006182">
    <property type="entry name" value="FliF_N_dom"/>
</dbReference>
<keyword evidence="14" id="KW-0282">Flagellum</keyword>
<dbReference type="AlphaFoldDB" id="A0A2A7URN8"/>
<dbReference type="Proteomes" id="UP000220246">
    <property type="component" value="Unassembled WGS sequence"/>
</dbReference>
<evidence type="ECO:0000256" key="7">
    <source>
        <dbReference type="ARBA" id="ARBA00023136"/>
    </source>
</evidence>
<evidence type="ECO:0000256" key="5">
    <source>
        <dbReference type="ARBA" id="ARBA00022692"/>
    </source>
</evidence>
<dbReference type="GO" id="GO:0071973">
    <property type="term" value="P:bacterial-type flagellum-dependent cell motility"/>
    <property type="evidence" value="ECO:0007669"/>
    <property type="project" value="InterPro"/>
</dbReference>
<comment type="subcellular location">
    <subcellularLocation>
        <location evidence="1 9">Bacterial flagellum basal body</location>
    </subcellularLocation>
    <subcellularLocation>
        <location evidence="2">Cell membrane</location>
        <topology evidence="2">Multi-pass membrane protein</topology>
    </subcellularLocation>
</comment>